<evidence type="ECO:0000313" key="1">
    <source>
        <dbReference type="EMBL" id="KAK4500539.1"/>
    </source>
</evidence>
<dbReference type="EMBL" id="JAXOVC010000006">
    <property type="protein sequence ID" value="KAK4500539.1"/>
    <property type="molecule type" value="Genomic_DNA"/>
</dbReference>
<proteinExistence type="predicted"/>
<name>A0ABR0EGA1_ZASCE</name>
<sequence length="481" mass="54361">MSDPLTLTFGIELEFTCVFRRGAFDNAEPDLVPIEDEWDGHISAGHALQYYLNAANVPATGWEEPGEVALDAFAPHSRWLVKTDAINLTRGELKTLPDHYIDESIEISSRILSFTTNDWRGEIRTVLRVLARMEKKFGARFISNHTSGFHVHIGNNGGADMPFDTVKRIFQLHTAHERNIESLHASSRILAPDFRRSGNGFLLYAPLSFFHNSRDVRKSQANNIFHWLQRIEDMHSFEDMCMFFGGEYNRVTLNGHSSAVNFDNLWTDRNERLTHTVEFRQHIGTLDYAEIVAWVTFLAAFTHFCHVTSDVDFMGLLLRATDTNFTAAHLMRFIGCPPDIVQHYDYEGEGGIIGMLPQSPRSPAQDLLDLAAANDDEVTENTDLDAVKAVIGQKLTNGYYGFDRTLGLLPIGQKLLIEMLEHAYGKVSQEMFKIDDDEWDWGGKSQTRALVLEVLGEMLREYNPALGPKQPAIAKGIQRLA</sequence>
<gene>
    <name evidence="1" type="ORF">PRZ48_008728</name>
</gene>
<reference evidence="1 2" key="1">
    <citation type="journal article" date="2023" name="G3 (Bethesda)">
        <title>A chromosome-level genome assembly of Zasmidium syzygii isolated from banana leaves.</title>
        <authorList>
            <person name="van Westerhoven A.C."/>
            <person name="Mehrabi R."/>
            <person name="Talebi R."/>
            <person name="Steentjes M.B.F."/>
            <person name="Corcolon B."/>
            <person name="Chong P.A."/>
            <person name="Kema G.H.J."/>
            <person name="Seidl M.F."/>
        </authorList>
    </citation>
    <scope>NUCLEOTIDE SEQUENCE [LARGE SCALE GENOMIC DNA]</scope>
    <source>
        <strain evidence="1 2">P124</strain>
    </source>
</reference>
<dbReference type="Pfam" id="PF12224">
    <property type="entry name" value="Amidoligase_2"/>
    <property type="match status" value="1"/>
</dbReference>
<dbReference type="SUPFAM" id="SSF55931">
    <property type="entry name" value="Glutamine synthetase/guanido kinase"/>
    <property type="match status" value="1"/>
</dbReference>
<evidence type="ECO:0008006" key="3">
    <source>
        <dbReference type="Google" id="ProtNLM"/>
    </source>
</evidence>
<organism evidence="1 2">
    <name type="scientific">Zasmidium cellare</name>
    <name type="common">Wine cellar mold</name>
    <name type="synonym">Racodium cellare</name>
    <dbReference type="NCBI Taxonomy" id="395010"/>
    <lineage>
        <taxon>Eukaryota</taxon>
        <taxon>Fungi</taxon>
        <taxon>Dikarya</taxon>
        <taxon>Ascomycota</taxon>
        <taxon>Pezizomycotina</taxon>
        <taxon>Dothideomycetes</taxon>
        <taxon>Dothideomycetidae</taxon>
        <taxon>Mycosphaerellales</taxon>
        <taxon>Mycosphaerellaceae</taxon>
        <taxon>Zasmidium</taxon>
    </lineage>
</organism>
<keyword evidence="2" id="KW-1185">Reference proteome</keyword>
<accession>A0ABR0EGA1</accession>
<evidence type="ECO:0000313" key="2">
    <source>
        <dbReference type="Proteomes" id="UP001305779"/>
    </source>
</evidence>
<protein>
    <recommendedName>
        <fullName evidence="3">Amidoligase enzyme</fullName>
    </recommendedName>
</protein>
<dbReference type="InterPro" id="IPR022025">
    <property type="entry name" value="Amidoligase_2"/>
</dbReference>
<comment type="caution">
    <text evidence="1">The sequence shown here is derived from an EMBL/GenBank/DDBJ whole genome shotgun (WGS) entry which is preliminary data.</text>
</comment>
<dbReference type="Proteomes" id="UP001305779">
    <property type="component" value="Unassembled WGS sequence"/>
</dbReference>
<dbReference type="PANTHER" id="PTHR36847">
    <property type="entry name" value="AMIDOLIGASE ENZYME"/>
    <property type="match status" value="1"/>
</dbReference>
<dbReference type="PANTHER" id="PTHR36847:SF1">
    <property type="entry name" value="AMIDOLIGASE ENZYME"/>
    <property type="match status" value="1"/>
</dbReference>
<dbReference type="InterPro" id="IPR014746">
    <property type="entry name" value="Gln_synth/guanido_kin_cat_dom"/>
</dbReference>